<evidence type="ECO:0000259" key="1">
    <source>
        <dbReference type="Pfam" id="PF02602"/>
    </source>
</evidence>
<keyword evidence="3" id="KW-1185">Reference proteome</keyword>
<dbReference type="InterPro" id="IPR003754">
    <property type="entry name" value="4pyrrol_synth_uPrphyn_synth"/>
</dbReference>
<sequence length="241" mass="25101">MQQPNATLLITRPEPSGADFVLQVISALGHPVPTILSPLIAIEPVDPTIEVMPAGLILTSAHGVDAARRAGLPKGMTAWCVGDRTAEAARVAGFDPISAKGDSSALIRMILDRRPEGPLLHLHGAHKTGDVVEGLTAAGVSCYGRVGYRQASVPLTQQARFALSADKPLVLPLFSPRTVSILAEQGPFDAPLTVVAISEAVANAAEILRPVRLVLAEQPNGEAMCHATRDAIDAISLASGP</sequence>
<organism evidence="2 3">
    <name type="scientific">Flavimaricola marinus</name>
    <dbReference type="NCBI Taxonomy" id="1819565"/>
    <lineage>
        <taxon>Bacteria</taxon>
        <taxon>Pseudomonadati</taxon>
        <taxon>Pseudomonadota</taxon>
        <taxon>Alphaproteobacteria</taxon>
        <taxon>Rhodobacterales</taxon>
        <taxon>Paracoccaceae</taxon>
        <taxon>Flavimaricola</taxon>
    </lineage>
</organism>
<dbReference type="InterPro" id="IPR036108">
    <property type="entry name" value="4pyrrol_syn_uPrphyn_synt_sf"/>
</dbReference>
<dbReference type="CDD" id="cd06578">
    <property type="entry name" value="HemD"/>
    <property type="match status" value="1"/>
</dbReference>
<proteinExistence type="predicted"/>
<evidence type="ECO:0000313" key="3">
    <source>
        <dbReference type="Proteomes" id="UP000201613"/>
    </source>
</evidence>
<dbReference type="SUPFAM" id="SSF69618">
    <property type="entry name" value="HemD-like"/>
    <property type="match status" value="1"/>
</dbReference>
<name>A0A238LC14_9RHOB</name>
<protein>
    <submittedName>
        <fullName evidence="2">Uroporphyrinogen-III synthase</fullName>
    </submittedName>
</protein>
<dbReference type="Proteomes" id="UP000201613">
    <property type="component" value="Unassembled WGS sequence"/>
</dbReference>
<accession>A0A238LC14</accession>
<dbReference type="Gene3D" id="3.40.50.10090">
    <property type="match status" value="1"/>
</dbReference>
<dbReference type="AlphaFoldDB" id="A0A238LC14"/>
<gene>
    <name evidence="2" type="ORF">LOM8899_01361</name>
</gene>
<dbReference type="GO" id="GO:0004852">
    <property type="term" value="F:uroporphyrinogen-III synthase activity"/>
    <property type="evidence" value="ECO:0007669"/>
    <property type="project" value="InterPro"/>
</dbReference>
<dbReference type="GO" id="GO:0033014">
    <property type="term" value="P:tetrapyrrole biosynthetic process"/>
    <property type="evidence" value="ECO:0007669"/>
    <property type="project" value="InterPro"/>
</dbReference>
<reference evidence="2 3" key="1">
    <citation type="submission" date="2017-05" db="EMBL/GenBank/DDBJ databases">
        <authorList>
            <person name="Song R."/>
            <person name="Chenine A.L."/>
            <person name="Ruprecht R.M."/>
        </authorList>
    </citation>
    <scope>NUCLEOTIDE SEQUENCE [LARGE SCALE GENOMIC DNA]</scope>
    <source>
        <strain evidence="2 3">CECT 8899</strain>
    </source>
</reference>
<feature type="domain" description="Tetrapyrrole biosynthesis uroporphyrinogen III synthase" evidence="1">
    <location>
        <begin position="34"/>
        <end position="224"/>
    </location>
</feature>
<evidence type="ECO:0000313" key="2">
    <source>
        <dbReference type="EMBL" id="SMY07229.1"/>
    </source>
</evidence>
<dbReference type="Pfam" id="PF02602">
    <property type="entry name" value="HEM4"/>
    <property type="match status" value="1"/>
</dbReference>
<dbReference type="EMBL" id="FXZK01000001">
    <property type="protein sequence ID" value="SMY07229.1"/>
    <property type="molecule type" value="Genomic_DNA"/>
</dbReference>
<dbReference type="OrthoDB" id="7204250at2"/>